<accession>A0A5C5ZN69</accession>
<protein>
    <submittedName>
        <fullName evidence="1">Polyketide cyclase / dehydrase and lipid transport</fullName>
    </submittedName>
</protein>
<gene>
    <name evidence="1" type="ORF">Mal64_24220</name>
</gene>
<dbReference type="Gene3D" id="3.30.530.20">
    <property type="match status" value="1"/>
</dbReference>
<dbReference type="Proteomes" id="UP000315440">
    <property type="component" value="Unassembled WGS sequence"/>
</dbReference>
<dbReference type="EMBL" id="SJPQ01000002">
    <property type="protein sequence ID" value="TWT88932.1"/>
    <property type="molecule type" value="Genomic_DNA"/>
</dbReference>
<proteinExistence type="predicted"/>
<dbReference type="Pfam" id="PF10604">
    <property type="entry name" value="Polyketide_cyc2"/>
    <property type="match status" value="1"/>
</dbReference>
<organism evidence="1 2">
    <name type="scientific">Pseudobythopirellula maris</name>
    <dbReference type="NCBI Taxonomy" id="2527991"/>
    <lineage>
        <taxon>Bacteria</taxon>
        <taxon>Pseudomonadati</taxon>
        <taxon>Planctomycetota</taxon>
        <taxon>Planctomycetia</taxon>
        <taxon>Pirellulales</taxon>
        <taxon>Lacipirellulaceae</taxon>
        <taxon>Pseudobythopirellula</taxon>
    </lineage>
</organism>
<dbReference type="AlphaFoldDB" id="A0A5C5ZN69"/>
<dbReference type="RefSeq" id="WP_146400415.1">
    <property type="nucleotide sequence ID" value="NZ_SJPQ01000002.1"/>
</dbReference>
<name>A0A5C5ZN69_9BACT</name>
<keyword evidence="2" id="KW-1185">Reference proteome</keyword>
<dbReference type="InterPro" id="IPR023393">
    <property type="entry name" value="START-like_dom_sf"/>
</dbReference>
<dbReference type="SUPFAM" id="SSF55961">
    <property type="entry name" value="Bet v1-like"/>
    <property type="match status" value="1"/>
</dbReference>
<reference evidence="1 2" key="1">
    <citation type="submission" date="2019-02" db="EMBL/GenBank/DDBJ databases">
        <title>Deep-cultivation of Planctomycetes and their phenomic and genomic characterization uncovers novel biology.</title>
        <authorList>
            <person name="Wiegand S."/>
            <person name="Jogler M."/>
            <person name="Boedeker C."/>
            <person name="Pinto D."/>
            <person name="Vollmers J."/>
            <person name="Rivas-Marin E."/>
            <person name="Kohn T."/>
            <person name="Peeters S.H."/>
            <person name="Heuer A."/>
            <person name="Rast P."/>
            <person name="Oberbeckmann S."/>
            <person name="Bunk B."/>
            <person name="Jeske O."/>
            <person name="Meyerdierks A."/>
            <person name="Storesund J.E."/>
            <person name="Kallscheuer N."/>
            <person name="Luecker S."/>
            <person name="Lage O.M."/>
            <person name="Pohl T."/>
            <person name="Merkel B.J."/>
            <person name="Hornburger P."/>
            <person name="Mueller R.-W."/>
            <person name="Bruemmer F."/>
            <person name="Labrenz M."/>
            <person name="Spormann A.M."/>
            <person name="Op Den Camp H."/>
            <person name="Overmann J."/>
            <person name="Amann R."/>
            <person name="Jetten M.S.M."/>
            <person name="Mascher T."/>
            <person name="Medema M.H."/>
            <person name="Devos D.P."/>
            <person name="Kaster A.-K."/>
            <person name="Ovreas L."/>
            <person name="Rohde M."/>
            <person name="Galperin M.Y."/>
            <person name="Jogler C."/>
        </authorList>
    </citation>
    <scope>NUCLEOTIDE SEQUENCE [LARGE SCALE GENOMIC DNA]</scope>
    <source>
        <strain evidence="1 2">Mal64</strain>
    </source>
</reference>
<dbReference type="CDD" id="cd07812">
    <property type="entry name" value="SRPBCC"/>
    <property type="match status" value="1"/>
</dbReference>
<dbReference type="InterPro" id="IPR019587">
    <property type="entry name" value="Polyketide_cyclase/dehydratase"/>
</dbReference>
<evidence type="ECO:0000313" key="1">
    <source>
        <dbReference type="EMBL" id="TWT88932.1"/>
    </source>
</evidence>
<sequence>MRPIHATQRIEAPPERVWAVATDLEHAAERVSGIDRIEVVTDGPFGVGTVWRETRTMMNHQSTEELTVTRCGPPTGYTVEGESCGCAFASTLRFTPAGEGATDVGFEMLWRAKTIFAKLASPIAGLLVGGGMRKAVESDLSDLKRACESPA</sequence>
<dbReference type="OrthoDB" id="4773254at2"/>
<comment type="caution">
    <text evidence="1">The sequence shown here is derived from an EMBL/GenBank/DDBJ whole genome shotgun (WGS) entry which is preliminary data.</text>
</comment>
<evidence type="ECO:0000313" key="2">
    <source>
        <dbReference type="Proteomes" id="UP000315440"/>
    </source>
</evidence>